<evidence type="ECO:0000313" key="1">
    <source>
        <dbReference type="EMBL" id="CEO88193.1"/>
    </source>
</evidence>
<dbReference type="AlphaFoldDB" id="A0A0B7MJ19"/>
<accession>A0A0B7MJ19</accession>
<dbReference type="Proteomes" id="UP000046155">
    <property type="component" value="Unassembled WGS sequence"/>
</dbReference>
<organism evidence="1 2">
    <name type="scientific">Syntrophaceticus schinkii</name>
    <dbReference type="NCBI Taxonomy" id="499207"/>
    <lineage>
        <taxon>Bacteria</taxon>
        <taxon>Bacillati</taxon>
        <taxon>Bacillota</taxon>
        <taxon>Clostridia</taxon>
        <taxon>Thermoanaerobacterales</taxon>
        <taxon>Thermoanaerobacterales Family III. Incertae Sedis</taxon>
        <taxon>Syntrophaceticus</taxon>
    </lineage>
</organism>
<keyword evidence="2" id="KW-1185">Reference proteome</keyword>
<sequence length="104" mass="11743">MWAGGASKFLGMEFSYIPQFAEKLLQDDSSILSIDIKVREGYDQGTVFADVRDELQYQHPQLHGDYKQEDPTSLIKDLQKVISSITGFIALVTGISLFGRGRWE</sequence>
<evidence type="ECO:0000313" key="2">
    <source>
        <dbReference type="Proteomes" id="UP000046155"/>
    </source>
</evidence>
<dbReference type="EMBL" id="CDRZ01000064">
    <property type="protein sequence ID" value="CEO88193.1"/>
    <property type="molecule type" value="Genomic_DNA"/>
</dbReference>
<reference evidence="2" key="1">
    <citation type="submission" date="2015-01" db="EMBL/GenBank/DDBJ databases">
        <authorList>
            <person name="Manzoor Shahid"/>
            <person name="Zubair Saima"/>
        </authorList>
    </citation>
    <scope>NUCLEOTIDE SEQUENCE [LARGE SCALE GENOMIC DNA]</scope>
    <source>
        <strain evidence="2">Sp3</strain>
    </source>
</reference>
<gene>
    <name evidence="1" type="ORF">SSCH_1560002</name>
</gene>
<protein>
    <submittedName>
        <fullName evidence="1">Predicted ABC transporter, permease component</fullName>
    </submittedName>
</protein>
<name>A0A0B7MJ19_9FIRM</name>
<proteinExistence type="predicted"/>